<feature type="transmembrane region" description="Helical" evidence="6">
    <location>
        <begin position="424"/>
        <end position="449"/>
    </location>
</feature>
<dbReference type="NCBIfam" id="TIGR00360">
    <property type="entry name" value="ComEC_N-term"/>
    <property type="match status" value="1"/>
</dbReference>
<reference evidence="9" key="1">
    <citation type="submission" date="2020-01" db="EMBL/GenBank/DDBJ databases">
        <authorList>
            <person name="Meier V. D."/>
            <person name="Meier V D."/>
        </authorList>
    </citation>
    <scope>NUCLEOTIDE SEQUENCE</scope>
    <source>
        <strain evidence="9">HLG_WM_MAG_10</strain>
    </source>
</reference>
<protein>
    <submittedName>
        <fullName evidence="9">Competence protein</fullName>
    </submittedName>
</protein>
<evidence type="ECO:0000313" key="9">
    <source>
        <dbReference type="EMBL" id="CAA6826740.1"/>
    </source>
</evidence>
<feature type="domain" description="ComEC/Rec2-related protein" evidence="7">
    <location>
        <begin position="241"/>
        <end position="509"/>
    </location>
</feature>
<feature type="domain" description="DUF4131" evidence="8">
    <location>
        <begin position="32"/>
        <end position="198"/>
    </location>
</feature>
<evidence type="ECO:0000256" key="3">
    <source>
        <dbReference type="ARBA" id="ARBA00022692"/>
    </source>
</evidence>
<dbReference type="InterPro" id="IPR025405">
    <property type="entry name" value="DUF4131"/>
</dbReference>
<feature type="transmembrane region" description="Helical" evidence="6">
    <location>
        <begin position="493"/>
        <end position="510"/>
    </location>
</feature>
<evidence type="ECO:0000259" key="8">
    <source>
        <dbReference type="Pfam" id="PF13567"/>
    </source>
</evidence>
<evidence type="ECO:0000256" key="6">
    <source>
        <dbReference type="SAM" id="Phobius"/>
    </source>
</evidence>
<evidence type="ECO:0000256" key="4">
    <source>
        <dbReference type="ARBA" id="ARBA00022989"/>
    </source>
</evidence>
<dbReference type="Pfam" id="PF13567">
    <property type="entry name" value="DUF4131"/>
    <property type="match status" value="1"/>
</dbReference>
<name>A0A6S6UBN8_9BACT</name>
<dbReference type="PANTHER" id="PTHR30619">
    <property type="entry name" value="DNA INTERNALIZATION/COMPETENCE PROTEIN COMEC/REC2"/>
    <property type="match status" value="1"/>
</dbReference>
<accession>A0A6S6UBN8</accession>
<feature type="transmembrane region" description="Helical" evidence="6">
    <location>
        <begin position="261"/>
        <end position="283"/>
    </location>
</feature>
<proteinExistence type="predicted"/>
<dbReference type="PANTHER" id="PTHR30619:SF1">
    <property type="entry name" value="RECOMBINATION PROTEIN 2"/>
    <property type="match status" value="1"/>
</dbReference>
<evidence type="ECO:0000259" key="7">
    <source>
        <dbReference type="Pfam" id="PF03772"/>
    </source>
</evidence>
<dbReference type="InterPro" id="IPR052159">
    <property type="entry name" value="Competence_DNA_uptake"/>
</dbReference>
<dbReference type="EMBL" id="CACVAQ010000385">
    <property type="protein sequence ID" value="CAA6826740.1"/>
    <property type="molecule type" value="Genomic_DNA"/>
</dbReference>
<feature type="transmembrane region" description="Helical" evidence="6">
    <location>
        <begin position="395"/>
        <end position="418"/>
    </location>
</feature>
<sequence>MTWQQIPFIRLLIPFLLGIGLYSWFGTLDLSWTMLMGFYGVLFSAAILLHFKPNPGLSIIRTWGILLSVLLIHLGYLVSYVHDARNSPIHLQQQSNQEKRTYIASIDSPIKINAKSIKATVKVSGQKNKNTSLQACEGKAVIYFQLDTNSTRLQYGDLIIFQAALKQFAPPLNPKAFDSRSYYATQNIYHQSYLPADQWKKVGRGQGSPLYQFIYKTRSRLLQILAEHLSTPNEYAVAAALLLGAKDQLNKDLRNAYADTGAMHVLAVSGLHIGILVGLLSFLLRFVRRSDKNWLRIKTVILLSLMWSFALLTGASASVLRACTMFSFVIIGQLLNRKINIYNSLAASAFLLLCLNPLLLFQVGFQLSYFALVGIIYLHPRIYKRWYIENKLGNWIWNGVSLSLAAQIATLPISLYYFHQFPVFFWLSGIVVAAAASMILSLGIALLCFHTVPLLGTALGYALHALLFLMNSLIFLTQQLPGAVWEGFWLESWQMWTWYLVLISGIHLLLTRQLKWAFVPLSLGIILFAYQATIEYQHVNQSQLCIYNSRKSTLISYINGSNCTTWMDATLLGNPQVQYAQQNHLWSLGVRQNEFHALEDSVQKSTFYYQNKKGQFKDQKLSLYGQEHLLVQSHTPLEVDYVLVHGNPKLKSIQQIEDLYLYKTLVFDASNSPWKIKKWVKECQELNIDFFDVSTKGALVLDL</sequence>
<dbReference type="InterPro" id="IPR004477">
    <property type="entry name" value="ComEC_N"/>
</dbReference>
<dbReference type="Pfam" id="PF03772">
    <property type="entry name" value="Competence"/>
    <property type="match status" value="1"/>
</dbReference>
<evidence type="ECO:0000256" key="5">
    <source>
        <dbReference type="ARBA" id="ARBA00023136"/>
    </source>
</evidence>
<gene>
    <name evidence="9" type="ORF">HELGO_WM51512</name>
</gene>
<keyword evidence="5 6" id="KW-0472">Membrane</keyword>
<dbReference type="AlphaFoldDB" id="A0A6S6UBN8"/>
<evidence type="ECO:0000256" key="1">
    <source>
        <dbReference type="ARBA" id="ARBA00004651"/>
    </source>
</evidence>
<keyword evidence="2" id="KW-1003">Cell membrane</keyword>
<feature type="transmembrane region" description="Helical" evidence="6">
    <location>
        <begin position="31"/>
        <end position="51"/>
    </location>
</feature>
<feature type="transmembrane region" description="Helical" evidence="6">
    <location>
        <begin position="7"/>
        <end position="25"/>
    </location>
</feature>
<feature type="transmembrane region" description="Helical" evidence="6">
    <location>
        <begin position="461"/>
        <end position="481"/>
    </location>
</feature>
<dbReference type="GO" id="GO:0005886">
    <property type="term" value="C:plasma membrane"/>
    <property type="evidence" value="ECO:0007669"/>
    <property type="project" value="UniProtKB-SubCell"/>
</dbReference>
<feature type="transmembrane region" description="Helical" evidence="6">
    <location>
        <begin position="295"/>
        <end position="312"/>
    </location>
</feature>
<keyword evidence="4 6" id="KW-1133">Transmembrane helix</keyword>
<feature type="transmembrane region" description="Helical" evidence="6">
    <location>
        <begin position="517"/>
        <end position="534"/>
    </location>
</feature>
<feature type="transmembrane region" description="Helical" evidence="6">
    <location>
        <begin position="367"/>
        <end position="383"/>
    </location>
</feature>
<feature type="transmembrane region" description="Helical" evidence="6">
    <location>
        <begin position="63"/>
        <end position="82"/>
    </location>
</feature>
<organism evidence="9">
    <name type="scientific">uncultured Aureispira sp</name>
    <dbReference type="NCBI Taxonomy" id="1331704"/>
    <lineage>
        <taxon>Bacteria</taxon>
        <taxon>Pseudomonadati</taxon>
        <taxon>Bacteroidota</taxon>
        <taxon>Saprospiria</taxon>
        <taxon>Saprospirales</taxon>
        <taxon>Saprospiraceae</taxon>
        <taxon>Aureispira</taxon>
        <taxon>environmental samples</taxon>
    </lineage>
</organism>
<evidence type="ECO:0000256" key="2">
    <source>
        <dbReference type="ARBA" id="ARBA00022475"/>
    </source>
</evidence>
<keyword evidence="3 6" id="KW-0812">Transmembrane</keyword>
<comment type="subcellular location">
    <subcellularLocation>
        <location evidence="1">Cell membrane</location>
        <topology evidence="1">Multi-pass membrane protein</topology>
    </subcellularLocation>
</comment>